<dbReference type="PANTHER" id="PTHR47199:SF2">
    <property type="entry name" value="PHOTOSYSTEM II STABILITY_ASSEMBLY FACTOR HCF136, CHLOROPLASTIC"/>
    <property type="match status" value="1"/>
</dbReference>
<protein>
    <submittedName>
        <fullName evidence="5">T9SS type A sorting domain-containing protein</fullName>
    </submittedName>
</protein>
<dbReference type="Pfam" id="PF14870">
    <property type="entry name" value="PSII_BNR"/>
    <property type="match status" value="1"/>
</dbReference>
<evidence type="ECO:0000259" key="4">
    <source>
        <dbReference type="Pfam" id="PF14870"/>
    </source>
</evidence>
<dbReference type="NCBIfam" id="TIGR04183">
    <property type="entry name" value="Por_Secre_tail"/>
    <property type="match status" value="1"/>
</dbReference>
<keyword evidence="1" id="KW-0602">Photosynthesis</keyword>
<reference evidence="5" key="1">
    <citation type="submission" date="2019-03" db="EMBL/GenBank/DDBJ databases">
        <title>Lake Tanganyika Metagenome-Assembled Genomes (MAGs).</title>
        <authorList>
            <person name="Tran P."/>
        </authorList>
    </citation>
    <scope>NUCLEOTIDE SEQUENCE</scope>
    <source>
        <strain evidence="5">K_DeepCast_150m_m2_040</strain>
    </source>
</reference>
<dbReference type="InterPro" id="IPR026444">
    <property type="entry name" value="Secre_tail"/>
</dbReference>
<dbReference type="Proteomes" id="UP000779900">
    <property type="component" value="Unassembled WGS sequence"/>
</dbReference>
<evidence type="ECO:0000313" key="6">
    <source>
        <dbReference type="Proteomes" id="UP000779900"/>
    </source>
</evidence>
<dbReference type="Gene3D" id="2.130.10.10">
    <property type="entry name" value="YVTN repeat-like/Quinoprotein amine dehydrogenase"/>
    <property type="match status" value="1"/>
</dbReference>
<dbReference type="EMBL" id="VGIR01000069">
    <property type="protein sequence ID" value="MBM3332236.1"/>
    <property type="molecule type" value="Genomic_DNA"/>
</dbReference>
<keyword evidence="3" id="KW-0732">Signal</keyword>
<feature type="signal peptide" evidence="3">
    <location>
        <begin position="1"/>
        <end position="24"/>
    </location>
</feature>
<comment type="caution">
    <text evidence="5">The sequence shown here is derived from an EMBL/GenBank/DDBJ whole genome shotgun (WGS) entry which is preliminary data.</text>
</comment>
<accession>A0A937XHP6</accession>
<dbReference type="SUPFAM" id="SSF110296">
    <property type="entry name" value="Oligoxyloglucan reducing end-specific cellobiohydrolase"/>
    <property type="match status" value="1"/>
</dbReference>
<organism evidence="5 6">
    <name type="scientific">candidate division WOR-3 bacterium</name>
    <dbReference type="NCBI Taxonomy" id="2052148"/>
    <lineage>
        <taxon>Bacteria</taxon>
        <taxon>Bacteria division WOR-3</taxon>
    </lineage>
</organism>
<dbReference type="InterPro" id="IPR028203">
    <property type="entry name" value="PSII_CF48-like_dom"/>
</dbReference>
<keyword evidence="2" id="KW-0604">Photosystem II</keyword>
<proteinExistence type="predicted"/>
<dbReference type="AlphaFoldDB" id="A0A937XHP6"/>
<evidence type="ECO:0000313" key="5">
    <source>
        <dbReference type="EMBL" id="MBM3332236.1"/>
    </source>
</evidence>
<gene>
    <name evidence="5" type="ORF">FJY68_10390</name>
</gene>
<dbReference type="InterPro" id="IPR015943">
    <property type="entry name" value="WD40/YVTN_repeat-like_dom_sf"/>
</dbReference>
<dbReference type="GO" id="GO:0009523">
    <property type="term" value="C:photosystem II"/>
    <property type="evidence" value="ECO:0007669"/>
    <property type="project" value="UniProtKB-KW"/>
</dbReference>
<evidence type="ECO:0000256" key="2">
    <source>
        <dbReference type="ARBA" id="ARBA00023276"/>
    </source>
</evidence>
<feature type="domain" description="Photosynthesis system II assembly factor Ycf48/Hcf136-like" evidence="4">
    <location>
        <begin position="75"/>
        <end position="192"/>
    </location>
</feature>
<name>A0A937XHP6_UNCW3</name>
<evidence type="ECO:0000256" key="1">
    <source>
        <dbReference type="ARBA" id="ARBA00022531"/>
    </source>
</evidence>
<feature type="chain" id="PRO_5038080222" evidence="3">
    <location>
        <begin position="25"/>
        <end position="415"/>
    </location>
</feature>
<evidence type="ECO:0000256" key="3">
    <source>
        <dbReference type="SAM" id="SignalP"/>
    </source>
</evidence>
<sequence length="415" mass="42984">MNSGFRRVSAVMAGLVLSVSIALAGWEQLTSGTTADLYSVHFPQGTQVGYVVGDSGTILKTTDGGTTWSMGSPGTDKLLHAVYFLNDSNGFAVGAGGTVIRSGQGGAEWTTMAVTDTDMFNYVQFPQNSQIGYIGVHPVAGGGKVLRTTDGGDTWASIAVGSPTDTSISVGMATDLIGVAVGSNGFVYGTTDGFGTGAIQGPQTTADLIAVAFSAADKNKGYLIGNDSTQGIIRYTDDGGAELWDSVTVTNPVVTALYGVDIPASNIAYFCGTDGYIGKTRSPTHVERTDVPSGVTATLYDLCFPNGADTGFVVGAHGVILRTYNGGDYGAIAETETPAADWSGIRIVSNPSRYGITLHADVDVDVVVFDAVGRAVASRALTRGLNFLPLSKAGVYMVRLTTEGCSMTQKLVVEH</sequence>
<dbReference type="PANTHER" id="PTHR47199">
    <property type="entry name" value="PHOTOSYSTEM II STABILITY/ASSEMBLY FACTOR HCF136, CHLOROPLASTIC"/>
    <property type="match status" value="1"/>
</dbReference>
<dbReference type="GO" id="GO:0015979">
    <property type="term" value="P:photosynthesis"/>
    <property type="evidence" value="ECO:0007669"/>
    <property type="project" value="UniProtKB-KW"/>
</dbReference>